<comment type="caution">
    <text evidence="2">The sequence shown here is derived from an EMBL/GenBank/DDBJ whole genome shotgun (WGS) entry which is preliminary data.</text>
</comment>
<dbReference type="InterPro" id="IPR000644">
    <property type="entry name" value="CBS_dom"/>
</dbReference>
<evidence type="ECO:0000313" key="2">
    <source>
        <dbReference type="EMBL" id="MFC4720004.1"/>
    </source>
</evidence>
<dbReference type="Proteomes" id="UP001595969">
    <property type="component" value="Unassembled WGS sequence"/>
</dbReference>
<dbReference type="EMBL" id="JBHSGS010000053">
    <property type="protein sequence ID" value="MFC4720004.1"/>
    <property type="molecule type" value="Genomic_DNA"/>
</dbReference>
<evidence type="ECO:0000259" key="1">
    <source>
        <dbReference type="Pfam" id="PF00571"/>
    </source>
</evidence>
<protein>
    <submittedName>
        <fullName evidence="2">CBS domain-containing protein</fullName>
    </submittedName>
</protein>
<dbReference type="InterPro" id="IPR046342">
    <property type="entry name" value="CBS_dom_sf"/>
</dbReference>
<evidence type="ECO:0000313" key="3">
    <source>
        <dbReference type="Proteomes" id="UP001595969"/>
    </source>
</evidence>
<feature type="domain" description="CBS" evidence="1">
    <location>
        <begin position="91"/>
        <end position="127"/>
    </location>
</feature>
<name>A0ABV9MY86_9ENTE</name>
<proteinExistence type="predicted"/>
<dbReference type="SUPFAM" id="SSF54631">
    <property type="entry name" value="CBS-domain pair"/>
    <property type="match status" value="1"/>
</dbReference>
<gene>
    <name evidence="2" type="ORF">ACFO5I_09725</name>
</gene>
<dbReference type="Pfam" id="PF00571">
    <property type="entry name" value="CBS"/>
    <property type="match status" value="1"/>
</dbReference>
<dbReference type="RefSeq" id="WP_204654377.1">
    <property type="nucleotide sequence ID" value="NZ_JAFBFD010000025.1"/>
</dbReference>
<reference evidence="3" key="1">
    <citation type="journal article" date="2019" name="Int. J. Syst. Evol. Microbiol.">
        <title>The Global Catalogue of Microorganisms (GCM) 10K type strain sequencing project: providing services to taxonomists for standard genome sequencing and annotation.</title>
        <authorList>
            <consortium name="The Broad Institute Genomics Platform"/>
            <consortium name="The Broad Institute Genome Sequencing Center for Infectious Disease"/>
            <person name="Wu L."/>
            <person name="Ma J."/>
        </authorList>
    </citation>
    <scope>NUCLEOTIDE SEQUENCE [LARGE SCALE GENOMIC DNA]</scope>
    <source>
        <strain evidence="3">CGMCC 1.19032</strain>
    </source>
</reference>
<accession>A0ABV9MY86</accession>
<organism evidence="2 3">
    <name type="scientific">Enterococcus lemanii</name>
    <dbReference type="NCBI Taxonomy" id="1159752"/>
    <lineage>
        <taxon>Bacteria</taxon>
        <taxon>Bacillati</taxon>
        <taxon>Bacillota</taxon>
        <taxon>Bacilli</taxon>
        <taxon>Lactobacillales</taxon>
        <taxon>Enterococcaceae</taxon>
        <taxon>Enterococcus</taxon>
    </lineage>
</organism>
<keyword evidence="3" id="KW-1185">Reference proteome</keyword>
<dbReference type="Gene3D" id="3.10.580.10">
    <property type="entry name" value="CBS-domain"/>
    <property type="match status" value="1"/>
</dbReference>
<sequence>MKEELGNPRNMGFSQMVRHLSKREDLPVKKYEDDLLQISQLRNAIVHEQVGEDFIIAEPNQWIVYRITLIESEMMRPELVLPRFKKHVTGFEQTMPLSELLQIVATKRYSQFPLYDHGRFIGLITLRGIGYWFTKESLAGNVSLHNKIAKDLIVSNEKPANYQFVSVNCPISKVESMFNNNGMLEAILITEDGQASGTLQGIIRPRDILND</sequence>